<accession>A0A1H4B1F1</accession>
<dbReference type="EMBL" id="FNQO01000004">
    <property type="protein sequence ID" value="SEA41916.1"/>
    <property type="molecule type" value="Genomic_DNA"/>
</dbReference>
<reference evidence="2" key="1">
    <citation type="submission" date="2016-10" db="EMBL/GenBank/DDBJ databases">
        <authorList>
            <person name="Varghese N."/>
            <person name="Submissions S."/>
        </authorList>
    </citation>
    <scope>NUCLEOTIDE SEQUENCE [LARGE SCALE GENOMIC DNA]</scope>
    <source>
        <strain evidence="2">CGMCC 1.10657</strain>
    </source>
</reference>
<dbReference type="OrthoDB" id="9787127at2"/>
<dbReference type="AlphaFoldDB" id="A0A1H4B1F1"/>
<dbReference type="RefSeq" id="WP_091390609.1">
    <property type="nucleotide sequence ID" value="NZ_FNQO01000004.1"/>
</dbReference>
<gene>
    <name evidence="1" type="ORF">SAMN05216562_3031</name>
</gene>
<organism evidence="1 2">
    <name type="scientific">Microbulbifer marinus</name>
    <dbReference type="NCBI Taxonomy" id="658218"/>
    <lineage>
        <taxon>Bacteria</taxon>
        <taxon>Pseudomonadati</taxon>
        <taxon>Pseudomonadota</taxon>
        <taxon>Gammaproteobacteria</taxon>
        <taxon>Cellvibrionales</taxon>
        <taxon>Microbulbiferaceae</taxon>
        <taxon>Microbulbifer</taxon>
    </lineage>
</organism>
<dbReference type="Proteomes" id="UP000198658">
    <property type="component" value="Unassembled WGS sequence"/>
</dbReference>
<sequence>MDREIEERFHNEMMHIYHSAANLKPPYRANLFLRMVQEHGGKEAANRLLATTEPSQGFAELYLRGKENLKLSVEYLVLQRPWCTLFTEDQLNTARDRLNKVECPLPEDDQVRENA</sequence>
<protein>
    <submittedName>
        <fullName evidence="1">Uncharacterized protein</fullName>
    </submittedName>
</protein>
<keyword evidence="2" id="KW-1185">Reference proteome</keyword>
<name>A0A1H4B1F1_9GAMM</name>
<proteinExistence type="predicted"/>
<evidence type="ECO:0000313" key="1">
    <source>
        <dbReference type="EMBL" id="SEA41916.1"/>
    </source>
</evidence>
<evidence type="ECO:0000313" key="2">
    <source>
        <dbReference type="Proteomes" id="UP000198658"/>
    </source>
</evidence>